<dbReference type="GO" id="GO:0009279">
    <property type="term" value="C:cell outer membrane"/>
    <property type="evidence" value="ECO:0007669"/>
    <property type="project" value="UniProtKB-SubCell"/>
</dbReference>
<evidence type="ECO:0000256" key="2">
    <source>
        <dbReference type="ARBA" id="ARBA00022448"/>
    </source>
</evidence>
<keyword evidence="6 11" id="KW-0798">TonB box</keyword>
<feature type="domain" description="TonB-dependent receptor plug" evidence="14">
    <location>
        <begin position="56"/>
        <end position="165"/>
    </location>
</feature>
<keyword evidence="3 10" id="KW-1134">Transmembrane beta strand</keyword>
<evidence type="ECO:0000256" key="3">
    <source>
        <dbReference type="ARBA" id="ARBA00022452"/>
    </source>
</evidence>
<dbReference type="OrthoDB" id="101167at2"/>
<evidence type="ECO:0000256" key="5">
    <source>
        <dbReference type="ARBA" id="ARBA00022729"/>
    </source>
</evidence>
<feature type="domain" description="TonB-dependent receptor-like beta-barrel" evidence="13">
    <location>
        <begin position="225"/>
        <end position="634"/>
    </location>
</feature>
<dbReference type="InterPro" id="IPR000531">
    <property type="entry name" value="Beta-barrel_TonB"/>
</dbReference>
<dbReference type="AlphaFoldDB" id="A0A6N7VIK1"/>
<evidence type="ECO:0000313" key="15">
    <source>
        <dbReference type="EMBL" id="MSS81487.1"/>
    </source>
</evidence>
<name>A0A6N7VIK1_ACIFE</name>
<proteinExistence type="inferred from homology"/>
<reference evidence="15 16" key="1">
    <citation type="submission" date="2019-08" db="EMBL/GenBank/DDBJ databases">
        <title>In-depth cultivation of the pig gut microbiome towards novel bacterial diversity and tailored functional studies.</title>
        <authorList>
            <person name="Wylensek D."/>
            <person name="Hitch T.C.A."/>
            <person name="Clavel T."/>
        </authorList>
    </citation>
    <scope>NUCLEOTIDE SEQUENCE [LARGE SCALE GENOMIC DNA]</scope>
    <source>
        <strain evidence="15 16">WCA-389-WT-5B</strain>
    </source>
</reference>
<dbReference type="PANTHER" id="PTHR30069">
    <property type="entry name" value="TONB-DEPENDENT OUTER MEMBRANE RECEPTOR"/>
    <property type="match status" value="1"/>
</dbReference>
<keyword evidence="2 10" id="KW-0813">Transport</keyword>
<dbReference type="CDD" id="cd01347">
    <property type="entry name" value="ligand_gated_channel"/>
    <property type="match status" value="1"/>
</dbReference>
<sequence length="660" mass="73773">MDQTWLKRRILLAVSLAAVLGGAQLCSAAEASDTAMDNLELGETVVTATRTKLEEKQVPMAVQVIKADEMKKKGAYNVRDAIKNATGIDVSRNGTSMVGNKVSVRGMGTTETLILVDGRRIAGEDSASTMNAYELDRINVNQIDRVEILRGSGSAVWGSDATGGVINIITKKNKPQGGYAGTRTGSLESSVYGGFATGDMGKLNMNFDFNLTKVRKEDNNGSTNMYGPRRNFSFNGNYRFNDHSGLDFGASFMKEQLTSLSGSTTAGTTTSYYDNNRSDYHVKYYGFDRKNDWEIQSYYSRLGKVGRTRTAAWDDFNHARYSTWVNEAKNTYKMDKNNTLTYGMEVKNQKAGGTRFANSGGGTRIERYLGMTSPYGSASQNSYAFYLEDEMKLGDKLLFVPSVRFDHHDSFGSEWSPRAGLTYSFSKASRLKVNYGKAFRAPTIFELYSQMIHSPIASMRVIVEGNPDLQPEKSTNFDISLEGEKGKATGKLTYFRNKISNLIDSERVSLSFSGGIRNFLYKYRNVDKATFNGVEAETRYKFDKHWSARANYTYLDARDGNTNKRLTGRALNTGTVELSWTDAKKAPWTATLYNQWYQNYLTSADNKSYSYSLTNFVVTKDIGSLSLYAGIDNLFNKKFDSSDSIWTDGRVWRAGAEWKF</sequence>
<keyword evidence="5 12" id="KW-0732">Signal</keyword>
<keyword evidence="9 10" id="KW-0998">Cell outer membrane</keyword>
<evidence type="ECO:0000256" key="6">
    <source>
        <dbReference type="ARBA" id="ARBA00023077"/>
    </source>
</evidence>
<comment type="similarity">
    <text evidence="10 11">Belongs to the TonB-dependent receptor family.</text>
</comment>
<dbReference type="Gene3D" id="2.170.130.10">
    <property type="entry name" value="TonB-dependent receptor, plug domain"/>
    <property type="match status" value="1"/>
</dbReference>
<accession>A0A6N7VIK1</accession>
<evidence type="ECO:0000256" key="4">
    <source>
        <dbReference type="ARBA" id="ARBA00022692"/>
    </source>
</evidence>
<dbReference type="PANTHER" id="PTHR30069:SF29">
    <property type="entry name" value="HEMOGLOBIN AND HEMOGLOBIN-HAPTOGLOBIN-BINDING PROTEIN 1-RELATED"/>
    <property type="match status" value="1"/>
</dbReference>
<evidence type="ECO:0000256" key="9">
    <source>
        <dbReference type="ARBA" id="ARBA00023237"/>
    </source>
</evidence>
<dbReference type="SUPFAM" id="SSF56935">
    <property type="entry name" value="Porins"/>
    <property type="match status" value="1"/>
</dbReference>
<keyword evidence="8 15" id="KW-0675">Receptor</keyword>
<evidence type="ECO:0000313" key="16">
    <source>
        <dbReference type="Proteomes" id="UP000441455"/>
    </source>
</evidence>
<dbReference type="Pfam" id="PF07715">
    <property type="entry name" value="Plug"/>
    <property type="match status" value="1"/>
</dbReference>
<dbReference type="InterPro" id="IPR039426">
    <property type="entry name" value="TonB-dep_rcpt-like"/>
</dbReference>
<evidence type="ECO:0000256" key="12">
    <source>
        <dbReference type="SAM" id="SignalP"/>
    </source>
</evidence>
<feature type="signal peptide" evidence="12">
    <location>
        <begin position="1"/>
        <end position="28"/>
    </location>
</feature>
<evidence type="ECO:0000256" key="10">
    <source>
        <dbReference type="PROSITE-ProRule" id="PRU01360"/>
    </source>
</evidence>
<evidence type="ECO:0000256" key="1">
    <source>
        <dbReference type="ARBA" id="ARBA00004571"/>
    </source>
</evidence>
<protein>
    <submittedName>
        <fullName evidence="15">TonB-dependent receptor</fullName>
    </submittedName>
</protein>
<keyword evidence="4 10" id="KW-0812">Transmembrane</keyword>
<organism evidence="15 16">
    <name type="scientific">Acidaminococcus fermentans</name>
    <dbReference type="NCBI Taxonomy" id="905"/>
    <lineage>
        <taxon>Bacteria</taxon>
        <taxon>Bacillati</taxon>
        <taxon>Bacillota</taxon>
        <taxon>Negativicutes</taxon>
        <taxon>Acidaminococcales</taxon>
        <taxon>Acidaminococcaceae</taxon>
        <taxon>Acidaminococcus</taxon>
    </lineage>
</organism>
<dbReference type="InterPro" id="IPR012910">
    <property type="entry name" value="Plug_dom"/>
</dbReference>
<evidence type="ECO:0000256" key="11">
    <source>
        <dbReference type="RuleBase" id="RU003357"/>
    </source>
</evidence>
<dbReference type="EMBL" id="VULN01000003">
    <property type="protein sequence ID" value="MSS81487.1"/>
    <property type="molecule type" value="Genomic_DNA"/>
</dbReference>
<evidence type="ECO:0000256" key="8">
    <source>
        <dbReference type="ARBA" id="ARBA00023170"/>
    </source>
</evidence>
<dbReference type="Proteomes" id="UP000441455">
    <property type="component" value="Unassembled WGS sequence"/>
</dbReference>
<keyword evidence="7 10" id="KW-0472">Membrane</keyword>
<dbReference type="GO" id="GO:0015344">
    <property type="term" value="F:siderophore uptake transmembrane transporter activity"/>
    <property type="evidence" value="ECO:0007669"/>
    <property type="project" value="TreeGrafter"/>
</dbReference>
<comment type="subcellular location">
    <subcellularLocation>
        <location evidence="1 10">Cell outer membrane</location>
        <topology evidence="1 10">Multi-pass membrane protein</topology>
    </subcellularLocation>
</comment>
<dbReference type="Pfam" id="PF00593">
    <property type="entry name" value="TonB_dep_Rec_b-barrel"/>
    <property type="match status" value="1"/>
</dbReference>
<evidence type="ECO:0000256" key="7">
    <source>
        <dbReference type="ARBA" id="ARBA00023136"/>
    </source>
</evidence>
<evidence type="ECO:0000259" key="14">
    <source>
        <dbReference type="Pfam" id="PF07715"/>
    </source>
</evidence>
<evidence type="ECO:0000259" key="13">
    <source>
        <dbReference type="Pfam" id="PF00593"/>
    </source>
</evidence>
<feature type="chain" id="PRO_5039686779" evidence="12">
    <location>
        <begin position="29"/>
        <end position="660"/>
    </location>
</feature>
<dbReference type="PROSITE" id="PS52016">
    <property type="entry name" value="TONB_DEPENDENT_REC_3"/>
    <property type="match status" value="1"/>
</dbReference>
<dbReference type="InterPro" id="IPR036942">
    <property type="entry name" value="Beta-barrel_TonB_sf"/>
</dbReference>
<comment type="caution">
    <text evidence="15">The sequence shown here is derived from an EMBL/GenBank/DDBJ whole genome shotgun (WGS) entry which is preliminary data.</text>
</comment>
<dbReference type="GO" id="GO:0044718">
    <property type="term" value="P:siderophore transmembrane transport"/>
    <property type="evidence" value="ECO:0007669"/>
    <property type="project" value="TreeGrafter"/>
</dbReference>
<dbReference type="RefSeq" id="WP_154487718.1">
    <property type="nucleotide sequence ID" value="NZ_VULN01000003.1"/>
</dbReference>
<dbReference type="Gene3D" id="2.40.170.20">
    <property type="entry name" value="TonB-dependent receptor, beta-barrel domain"/>
    <property type="match status" value="1"/>
</dbReference>
<dbReference type="InterPro" id="IPR037066">
    <property type="entry name" value="Plug_dom_sf"/>
</dbReference>
<gene>
    <name evidence="15" type="ORF">FX155_02485</name>
</gene>